<evidence type="ECO:0000256" key="1">
    <source>
        <dbReference type="SAM" id="MobiDB-lite"/>
    </source>
</evidence>
<feature type="region of interest" description="Disordered" evidence="1">
    <location>
        <begin position="39"/>
        <end position="78"/>
    </location>
</feature>
<evidence type="ECO:0000313" key="2">
    <source>
        <dbReference type="EMBL" id="CAG9561810.1"/>
    </source>
</evidence>
<evidence type="ECO:0000313" key="3">
    <source>
        <dbReference type="Proteomes" id="UP000789524"/>
    </source>
</evidence>
<organism evidence="2 3">
    <name type="scientific">Danaus chrysippus</name>
    <name type="common">African queen</name>
    <dbReference type="NCBI Taxonomy" id="151541"/>
    <lineage>
        <taxon>Eukaryota</taxon>
        <taxon>Metazoa</taxon>
        <taxon>Ecdysozoa</taxon>
        <taxon>Arthropoda</taxon>
        <taxon>Hexapoda</taxon>
        <taxon>Insecta</taxon>
        <taxon>Pterygota</taxon>
        <taxon>Neoptera</taxon>
        <taxon>Endopterygota</taxon>
        <taxon>Lepidoptera</taxon>
        <taxon>Glossata</taxon>
        <taxon>Ditrysia</taxon>
        <taxon>Papilionoidea</taxon>
        <taxon>Nymphalidae</taxon>
        <taxon>Danainae</taxon>
        <taxon>Danaini</taxon>
        <taxon>Danaina</taxon>
        <taxon>Danaus</taxon>
        <taxon>Anosia</taxon>
    </lineage>
</organism>
<dbReference type="AlphaFoldDB" id="A0A8J2QG14"/>
<dbReference type="EMBL" id="CAKASE010000047">
    <property type="protein sequence ID" value="CAG9561810.1"/>
    <property type="molecule type" value="Genomic_DNA"/>
</dbReference>
<reference evidence="2" key="1">
    <citation type="submission" date="2021-09" db="EMBL/GenBank/DDBJ databases">
        <authorList>
            <person name="Martin H S."/>
        </authorList>
    </citation>
    <scope>NUCLEOTIDE SEQUENCE</scope>
</reference>
<proteinExistence type="predicted"/>
<keyword evidence="3" id="KW-1185">Reference proteome</keyword>
<name>A0A8J2QG14_9NEOP</name>
<accession>A0A8J2QG14</accession>
<protein>
    <submittedName>
        <fullName evidence="2">(African queen) hypothetical protein</fullName>
    </submittedName>
</protein>
<sequence length="114" mass="12832">MKKRYKGKQSDDLCLRSLERLYAQWMSSLTGRDNRFHGKCHGGHCSTPSPPPAEPLSPLASPRIGIYTPPLPGDAQSNNVRRSLGFVSVRLDRYSWRDSSKRLEHLEPPRATSA</sequence>
<gene>
    <name evidence="2" type="ORF">DCHRY22_LOCUS3257</name>
</gene>
<comment type="caution">
    <text evidence="2">The sequence shown here is derived from an EMBL/GenBank/DDBJ whole genome shotgun (WGS) entry which is preliminary data.</text>
</comment>
<dbReference type="Proteomes" id="UP000789524">
    <property type="component" value="Unassembled WGS sequence"/>
</dbReference>